<dbReference type="PANTHER" id="PTHR47521">
    <property type="entry name" value="SERPENTINE RECEPTOR, CLASS E (EPSILON)-RELATED"/>
    <property type="match status" value="1"/>
</dbReference>
<feature type="non-terminal residue" evidence="2">
    <location>
        <position position="1"/>
    </location>
</feature>
<dbReference type="PANTHER" id="PTHR47521:SF18">
    <property type="entry name" value="G PROTEIN-COUPLED RECEPTOR-RELATED"/>
    <property type="match status" value="1"/>
</dbReference>
<dbReference type="Proteomes" id="UP001328107">
    <property type="component" value="Unassembled WGS sequence"/>
</dbReference>
<dbReference type="EMBL" id="BTRK01000006">
    <property type="protein sequence ID" value="GMR61898.1"/>
    <property type="molecule type" value="Genomic_DNA"/>
</dbReference>
<feature type="transmembrane region" description="Helical" evidence="1">
    <location>
        <begin position="204"/>
        <end position="224"/>
    </location>
</feature>
<proteinExistence type="predicted"/>
<name>A0AAN5DEU4_9BILA</name>
<dbReference type="InterPro" id="IPR052860">
    <property type="entry name" value="NRL-GPCR1"/>
</dbReference>
<keyword evidence="1" id="KW-1133">Transmembrane helix</keyword>
<feature type="transmembrane region" description="Helical" evidence="1">
    <location>
        <begin position="38"/>
        <end position="59"/>
    </location>
</feature>
<evidence type="ECO:0000256" key="1">
    <source>
        <dbReference type="SAM" id="Phobius"/>
    </source>
</evidence>
<feature type="transmembrane region" description="Helical" evidence="1">
    <location>
        <begin position="79"/>
        <end position="99"/>
    </location>
</feature>
<accession>A0AAN5DEU4</accession>
<keyword evidence="3" id="KW-1185">Reference proteome</keyword>
<gene>
    <name evidence="2" type="ORF">PMAYCL1PPCAC_32093</name>
</gene>
<protein>
    <recommendedName>
        <fullName evidence="4">G protein-coupled receptor</fullName>
    </recommendedName>
</protein>
<feature type="transmembrane region" description="Helical" evidence="1">
    <location>
        <begin position="6"/>
        <end position="26"/>
    </location>
</feature>
<evidence type="ECO:0000313" key="2">
    <source>
        <dbReference type="EMBL" id="GMR61898.1"/>
    </source>
</evidence>
<evidence type="ECO:0000313" key="3">
    <source>
        <dbReference type="Proteomes" id="UP001328107"/>
    </source>
</evidence>
<sequence length="284" mass="32102">PFFPVYIFQLLLNLTSIGVAILMLRLVQATQLHPNCKYLLKTWSLGYLSLFLAHGIVSWLNVIADELPTRKIGPPVRSYFLSVSVSSQFVCALMEIAIASERLMSAMRPAAYYKSGKAACILYPATALVLLIAALSGYNTEFRSDHFLDAAAIVVIDVCTLTVNSISVRYCARRYEQMHGKVTLNARYQIREAQEIASSMQRSYFACFFFKNCFNCFVLIGCAYTDDHTHVCLPMFPNRFKMSYHFIEAIYTGGLSCTSCYLLCWLMTNHPRLRKKLLAILAVV</sequence>
<comment type="caution">
    <text evidence="2">The sequence shown here is derived from an EMBL/GenBank/DDBJ whole genome shotgun (WGS) entry which is preliminary data.</text>
</comment>
<organism evidence="2 3">
    <name type="scientific">Pristionchus mayeri</name>
    <dbReference type="NCBI Taxonomy" id="1317129"/>
    <lineage>
        <taxon>Eukaryota</taxon>
        <taxon>Metazoa</taxon>
        <taxon>Ecdysozoa</taxon>
        <taxon>Nematoda</taxon>
        <taxon>Chromadorea</taxon>
        <taxon>Rhabditida</taxon>
        <taxon>Rhabditina</taxon>
        <taxon>Diplogasteromorpha</taxon>
        <taxon>Diplogasteroidea</taxon>
        <taxon>Neodiplogasteridae</taxon>
        <taxon>Pristionchus</taxon>
    </lineage>
</organism>
<keyword evidence="1" id="KW-0472">Membrane</keyword>
<feature type="non-terminal residue" evidence="2">
    <location>
        <position position="284"/>
    </location>
</feature>
<dbReference type="AlphaFoldDB" id="A0AAN5DEU4"/>
<feature type="transmembrane region" description="Helical" evidence="1">
    <location>
        <begin position="150"/>
        <end position="172"/>
    </location>
</feature>
<evidence type="ECO:0008006" key="4">
    <source>
        <dbReference type="Google" id="ProtNLM"/>
    </source>
</evidence>
<keyword evidence="1" id="KW-0812">Transmembrane</keyword>
<feature type="transmembrane region" description="Helical" evidence="1">
    <location>
        <begin position="120"/>
        <end position="138"/>
    </location>
</feature>
<reference evidence="3" key="1">
    <citation type="submission" date="2022-10" db="EMBL/GenBank/DDBJ databases">
        <title>Genome assembly of Pristionchus species.</title>
        <authorList>
            <person name="Yoshida K."/>
            <person name="Sommer R.J."/>
        </authorList>
    </citation>
    <scope>NUCLEOTIDE SEQUENCE [LARGE SCALE GENOMIC DNA]</scope>
    <source>
        <strain evidence="3">RS5460</strain>
    </source>
</reference>
<feature type="transmembrane region" description="Helical" evidence="1">
    <location>
        <begin position="244"/>
        <end position="266"/>
    </location>
</feature>